<feature type="compositionally biased region" description="Pro residues" evidence="1">
    <location>
        <begin position="1376"/>
        <end position="1388"/>
    </location>
</feature>
<dbReference type="EMBL" id="GL378336">
    <property type="protein sequence ID" value="EFJ49163.1"/>
    <property type="molecule type" value="Genomic_DNA"/>
</dbReference>
<gene>
    <name evidence="2" type="ORF">VOLCADRAFT_90021</name>
</gene>
<feature type="region of interest" description="Disordered" evidence="1">
    <location>
        <begin position="1024"/>
        <end position="1043"/>
    </location>
</feature>
<dbReference type="Proteomes" id="UP000001058">
    <property type="component" value="Unassembled WGS sequence"/>
</dbReference>
<feature type="compositionally biased region" description="Pro residues" evidence="1">
    <location>
        <begin position="864"/>
        <end position="890"/>
    </location>
</feature>
<dbReference type="GeneID" id="9618891"/>
<dbReference type="InParanoid" id="D8TTA2"/>
<feature type="region of interest" description="Disordered" evidence="1">
    <location>
        <begin position="1312"/>
        <end position="1333"/>
    </location>
</feature>
<dbReference type="KEGG" id="vcn:VOLCADRAFT_90021"/>
<reference evidence="2 3" key="1">
    <citation type="journal article" date="2010" name="Science">
        <title>Genomic analysis of organismal complexity in the multicellular green alga Volvox carteri.</title>
        <authorList>
            <person name="Prochnik S.E."/>
            <person name="Umen J."/>
            <person name="Nedelcu A.M."/>
            <person name="Hallmann A."/>
            <person name="Miller S.M."/>
            <person name="Nishii I."/>
            <person name="Ferris P."/>
            <person name="Kuo A."/>
            <person name="Mitros T."/>
            <person name="Fritz-Laylin L.K."/>
            <person name="Hellsten U."/>
            <person name="Chapman J."/>
            <person name="Simakov O."/>
            <person name="Rensing S.A."/>
            <person name="Terry A."/>
            <person name="Pangilinan J."/>
            <person name="Kapitonov V."/>
            <person name="Jurka J."/>
            <person name="Salamov A."/>
            <person name="Shapiro H."/>
            <person name="Schmutz J."/>
            <person name="Grimwood J."/>
            <person name="Lindquist E."/>
            <person name="Lucas S."/>
            <person name="Grigoriev I.V."/>
            <person name="Schmitt R."/>
            <person name="Kirk D."/>
            <person name="Rokhsar D.S."/>
        </authorList>
    </citation>
    <scope>NUCLEOTIDE SEQUENCE [LARGE SCALE GENOMIC DNA]</scope>
    <source>
        <strain evidence="3">f. Nagariensis / Eve</strain>
    </source>
</reference>
<name>D8TTA2_VOLCA</name>
<evidence type="ECO:0000313" key="2">
    <source>
        <dbReference type="EMBL" id="EFJ49163.1"/>
    </source>
</evidence>
<feature type="region of interest" description="Disordered" evidence="1">
    <location>
        <begin position="1376"/>
        <end position="1415"/>
    </location>
</feature>
<dbReference type="STRING" id="3068.D8TTA2"/>
<feature type="region of interest" description="Disordered" evidence="1">
    <location>
        <begin position="586"/>
        <end position="620"/>
    </location>
</feature>
<feature type="compositionally biased region" description="Gly residues" evidence="1">
    <location>
        <begin position="1062"/>
        <end position="1071"/>
    </location>
</feature>
<protein>
    <submittedName>
        <fullName evidence="2">Uncharacterized protein</fullName>
    </submittedName>
</protein>
<accession>D8TTA2</accession>
<feature type="compositionally biased region" description="Pro residues" evidence="1">
    <location>
        <begin position="1318"/>
        <end position="1328"/>
    </location>
</feature>
<feature type="region of interest" description="Disordered" evidence="1">
    <location>
        <begin position="1062"/>
        <end position="1092"/>
    </location>
</feature>
<dbReference type="RefSeq" id="XP_002949611.1">
    <property type="nucleotide sequence ID" value="XM_002949565.1"/>
</dbReference>
<sequence length="1618" mass="161382">MSGTGPLHPAFRSRCAAVSPVPPRIIGSHKRQAALVDLIKQQALYPTDVNLRVSSPALGTVADVPGSALLRAISEEAQVNITAAQASTSFQFIQLLAELCGRVAAVGSGCQQGGLNTYALRMAPVGWAGQFAGGAHGSLGQAQGWRRLPVPEAATASPPLRAAPAPAPAMAMAAAASGRGPLPQLEATAMGAPAALVGFEPASDTAGLADRCVHVAQYGPPFLPAQLPHGDSVNFCPRPLGDWLVAQPAVLSCWDKVSLEPCGPPKAAQYYVVCGEQHSSAARMFIRASSGLQYHVKSPSFALFTPLALRHTGRIVTILAVQDVSATFLAMRLGTHTPGRTPAHLHSIDGVIPVPLDPGPGPPQAAATADGATAADATAAAATAPFSWHPLARRPDPSVVRSAILGFRSNHALASAASEPAWTPDEPSYRPGMAACTAAPAAKGGAAACGAGPWGTAAAAAARAPVPLCHYWRNLRHQQQQQHQDLGPAAAAVAGCKGVGLGSAAAGGGSSASIGPGDLPDVGPPALVVYVVPPSDCEEDVLRALMEVCACLAPVTPAARVPAAPTPLAAPPAPGLRDSVTAAAASRETLSHHHQQYMRLQQQHHKQKQDHAAQPSSNAAPGCHWVGEGCSGGSGGTAAPAASGSEAIAAAAAAASGGSAASTPPEPPAGYPVTASASSCSSVLPYGGVAPVSNDSADPALLARLGGAARHLYRTCPSVIGNHGSVSPQLDLSQLAAIDLTVQVVLPSSLHDVTGASVRATACAAYSKLCRRRAGYGAAAAGASAWSASSSSSSSSLTLSAGNTAAAAPVGCRDSGIGGGSNQSWADRCCVASSCSGRTVLYEPLVALAPLSLPASGDDDPAALPLPPPPSPPPPPPSLPPHQHGLPPPLHATRAGGASVSPLSAAEPAAIHQYGAGPAAGTVQAVTPPAPPPTLHGCYAWWRFPEASARAASCGPYTPAGAGTAQTSGGHFPQPPQQQERCWLAMAFCDAGGKLMDARAFALCFDAHAHKDRAAAVADVAATATSGSGGGTAPDGLSMQAAAQSSSSGPCNCKVDGGGGDGSRTGTGGSGDARQDCADPAGRFRSSGGDAIGDVGMVGPQLQSADREQQQPVQVMAQPVSLLPAPTAAATAAKATATAAAADSHASGEANSLDALVCRTVLGHAKLLSRQVAEAYSGDVSAAAAAGACTDGAVSPNGAVAASGTRGRSRAAMAPLALAKLGPPTAAEAAEWRLLLPYVPVVAGGGGSLRRRWDQAAAPVPSAASPAAAPVTLAWLEPHPSIAVQPGCRLPQGGFAVACSGCSSELPASAAAPQHSIPLPPPPPPPANPYAQPAAGEFRLPITLVAFPAQRPPSTTCAAAEALNHHLRLLSVHPWPRIPSPPPPPPIGAPLEAAAAGPAGGSEEGQRQGGPTQTTAKTAAVMNILKRPSGYSPALATSAGYDNGGGGGTASVVGPGNQGLGCQQHQQMQKRRRWGERSDGLAADGGPVGPAGCSADGGVSGAVGGWSDPGGSMLRELYGLCLLRDWLLTAQSGARGGPTPGRRQVAVTGSGSGGVGWGAAGVADADGDSGDAGWDAPLQLLPHHVAVCQQLLRMLWAWHASRFAVSREPEVTGAVSAW</sequence>
<keyword evidence="3" id="KW-1185">Reference proteome</keyword>
<organism evidence="3">
    <name type="scientific">Volvox carteri f. nagariensis</name>
    <dbReference type="NCBI Taxonomy" id="3068"/>
    <lineage>
        <taxon>Eukaryota</taxon>
        <taxon>Viridiplantae</taxon>
        <taxon>Chlorophyta</taxon>
        <taxon>core chlorophytes</taxon>
        <taxon>Chlorophyceae</taxon>
        <taxon>CS clade</taxon>
        <taxon>Chlamydomonadales</taxon>
        <taxon>Volvocaceae</taxon>
        <taxon>Volvox</taxon>
    </lineage>
</organism>
<evidence type="ECO:0000256" key="1">
    <source>
        <dbReference type="SAM" id="MobiDB-lite"/>
    </source>
</evidence>
<dbReference type="OrthoDB" id="103819at2759"/>
<proteinExistence type="predicted"/>
<evidence type="ECO:0000313" key="3">
    <source>
        <dbReference type="Proteomes" id="UP000001058"/>
    </source>
</evidence>
<feature type="compositionally biased region" description="Basic residues" evidence="1">
    <location>
        <begin position="592"/>
        <end position="608"/>
    </location>
</feature>
<feature type="region of interest" description="Disordered" evidence="1">
    <location>
        <begin position="853"/>
        <end position="903"/>
    </location>
</feature>
<feature type="compositionally biased region" description="Low complexity" evidence="1">
    <location>
        <begin position="1034"/>
        <end position="1043"/>
    </location>
</feature>